<keyword evidence="3" id="KW-1185">Reference proteome</keyword>
<dbReference type="Gene3D" id="1.25.40.10">
    <property type="entry name" value="Tetratricopeptide repeat domain"/>
    <property type="match status" value="3"/>
</dbReference>
<gene>
    <name evidence="2" type="ORF">ACHAWO_004659</name>
</gene>
<evidence type="ECO:0000313" key="3">
    <source>
        <dbReference type="Proteomes" id="UP001530400"/>
    </source>
</evidence>
<dbReference type="PANTHER" id="PTHR47942:SF63">
    <property type="entry name" value="PENTATRICOPEPTIDE REPEAT-CONTAINING PROTEIN"/>
    <property type="match status" value="1"/>
</dbReference>
<dbReference type="PANTHER" id="PTHR47942">
    <property type="entry name" value="TETRATRICOPEPTIDE REPEAT (TPR)-LIKE SUPERFAMILY PROTEIN-RELATED"/>
    <property type="match status" value="1"/>
</dbReference>
<protein>
    <submittedName>
        <fullName evidence="2">Uncharacterized protein</fullName>
    </submittedName>
</protein>
<accession>A0ABD3MTJ5</accession>
<keyword evidence="1" id="KW-0677">Repeat</keyword>
<dbReference type="InterPro" id="IPR011990">
    <property type="entry name" value="TPR-like_helical_dom_sf"/>
</dbReference>
<dbReference type="AlphaFoldDB" id="A0ABD3MTJ5"/>
<sequence length="381" mass="41952">MGAYANMGTLQGAKEATAILERMEYTRDFGSGAIKPTVYSYSLAISAWAKCGSYDAATYAESILTRLLDAYKKVTTNQSDCEYAEELKPNSVVFNSVIDAWANSGSSISGEKAEDLLNTMEVYSRLNDHHDIRPDTITFNTCIKAWCNSKHVDASSRAEKLLSKLETHPEYPKRNGVLIVRPNLLSYNTVINALAQNPVSDSDARAEALLTRMLKRYKADAFSTVKPDVVTFSSVLNVLAKSKVQHKGMHLSFYVSFIPTKLILRLVALIPATKCLAILDAMIDLHEDDGGYDTTPNIICFNTTLNACAFSAMAGDDEKKEALAAAVKTFKMLREKNFARPDALSYGNMLKCIANLMPIGDARSSMAKTNHIWKAPLESLL</sequence>
<organism evidence="2 3">
    <name type="scientific">Cyclotella atomus</name>
    <dbReference type="NCBI Taxonomy" id="382360"/>
    <lineage>
        <taxon>Eukaryota</taxon>
        <taxon>Sar</taxon>
        <taxon>Stramenopiles</taxon>
        <taxon>Ochrophyta</taxon>
        <taxon>Bacillariophyta</taxon>
        <taxon>Coscinodiscophyceae</taxon>
        <taxon>Thalassiosirophycidae</taxon>
        <taxon>Stephanodiscales</taxon>
        <taxon>Stephanodiscaceae</taxon>
        <taxon>Cyclotella</taxon>
    </lineage>
</organism>
<evidence type="ECO:0000313" key="2">
    <source>
        <dbReference type="EMBL" id="KAL3766484.1"/>
    </source>
</evidence>
<proteinExistence type="predicted"/>
<evidence type="ECO:0000256" key="1">
    <source>
        <dbReference type="ARBA" id="ARBA00022737"/>
    </source>
</evidence>
<name>A0ABD3MTJ5_9STRA</name>
<dbReference type="EMBL" id="JALLPJ020001385">
    <property type="protein sequence ID" value="KAL3766484.1"/>
    <property type="molecule type" value="Genomic_DNA"/>
</dbReference>
<comment type="caution">
    <text evidence="2">The sequence shown here is derived from an EMBL/GenBank/DDBJ whole genome shotgun (WGS) entry which is preliminary data.</text>
</comment>
<dbReference type="InterPro" id="IPR051222">
    <property type="entry name" value="PPR/CCM1_RNA-binding"/>
</dbReference>
<dbReference type="Proteomes" id="UP001530400">
    <property type="component" value="Unassembled WGS sequence"/>
</dbReference>
<reference evidence="2 3" key="1">
    <citation type="submission" date="2024-10" db="EMBL/GenBank/DDBJ databases">
        <title>Updated reference genomes for cyclostephanoid diatoms.</title>
        <authorList>
            <person name="Roberts W.R."/>
            <person name="Alverson A.J."/>
        </authorList>
    </citation>
    <scope>NUCLEOTIDE SEQUENCE [LARGE SCALE GENOMIC DNA]</scope>
    <source>
        <strain evidence="2 3">AJA010-31</strain>
    </source>
</reference>